<dbReference type="Proteomes" id="UP000184356">
    <property type="component" value="Unassembled WGS sequence"/>
</dbReference>
<dbReference type="InterPro" id="IPR029063">
    <property type="entry name" value="SAM-dependent_MTases_sf"/>
</dbReference>
<accession>A0A1L9TKL2</accession>
<organism evidence="5 6">
    <name type="scientific">Aspergillus sydowii CBS 593.65</name>
    <dbReference type="NCBI Taxonomy" id="1036612"/>
    <lineage>
        <taxon>Eukaryota</taxon>
        <taxon>Fungi</taxon>
        <taxon>Dikarya</taxon>
        <taxon>Ascomycota</taxon>
        <taxon>Pezizomycotina</taxon>
        <taxon>Eurotiomycetes</taxon>
        <taxon>Eurotiomycetidae</taxon>
        <taxon>Eurotiales</taxon>
        <taxon>Aspergillaceae</taxon>
        <taxon>Aspergillus</taxon>
        <taxon>Aspergillus subgen. Nidulantes</taxon>
    </lineage>
</organism>
<evidence type="ECO:0000256" key="1">
    <source>
        <dbReference type="ARBA" id="ARBA00022603"/>
    </source>
</evidence>
<keyword evidence="2" id="KW-0808">Transferase</keyword>
<dbReference type="STRING" id="1036612.A0A1L9TKL2"/>
<protein>
    <recommendedName>
        <fullName evidence="4">O-methyltransferase C-terminal domain-containing protein</fullName>
    </recommendedName>
</protein>
<dbReference type="GO" id="GO:0008171">
    <property type="term" value="F:O-methyltransferase activity"/>
    <property type="evidence" value="ECO:0007669"/>
    <property type="project" value="InterPro"/>
</dbReference>
<dbReference type="EMBL" id="KV878585">
    <property type="protein sequence ID" value="OJJ59955.1"/>
    <property type="molecule type" value="Genomic_DNA"/>
</dbReference>
<keyword evidence="3" id="KW-0949">S-adenosyl-L-methionine</keyword>
<dbReference type="InterPro" id="IPR016461">
    <property type="entry name" value="COMT-like"/>
</dbReference>
<proteinExistence type="predicted"/>
<dbReference type="SUPFAM" id="SSF53335">
    <property type="entry name" value="S-adenosyl-L-methionine-dependent methyltransferases"/>
    <property type="match status" value="1"/>
</dbReference>
<dbReference type="GeneID" id="63768144"/>
<feature type="domain" description="O-methyltransferase C-terminal" evidence="4">
    <location>
        <begin position="259"/>
        <end position="404"/>
    </location>
</feature>
<dbReference type="PANTHER" id="PTHR43712">
    <property type="entry name" value="PUTATIVE (AFU_ORTHOLOGUE AFUA_4G14580)-RELATED"/>
    <property type="match status" value="1"/>
</dbReference>
<dbReference type="GO" id="GO:0044550">
    <property type="term" value="P:secondary metabolite biosynthetic process"/>
    <property type="evidence" value="ECO:0007669"/>
    <property type="project" value="UniProtKB-ARBA"/>
</dbReference>
<dbReference type="InterPro" id="IPR036388">
    <property type="entry name" value="WH-like_DNA-bd_sf"/>
</dbReference>
<dbReference type="Gene3D" id="1.10.10.10">
    <property type="entry name" value="Winged helix-like DNA-binding domain superfamily/Winged helix DNA-binding domain"/>
    <property type="match status" value="1"/>
</dbReference>
<keyword evidence="6" id="KW-1185">Reference proteome</keyword>
<evidence type="ECO:0000313" key="6">
    <source>
        <dbReference type="Proteomes" id="UP000184356"/>
    </source>
</evidence>
<keyword evidence="1" id="KW-0489">Methyltransferase</keyword>
<dbReference type="OrthoDB" id="1535081at2759"/>
<evidence type="ECO:0000256" key="2">
    <source>
        <dbReference type="ARBA" id="ARBA00022679"/>
    </source>
</evidence>
<dbReference type="Pfam" id="PF00891">
    <property type="entry name" value="Methyltransf_2"/>
    <property type="match status" value="1"/>
</dbReference>
<reference evidence="6" key="1">
    <citation type="journal article" date="2017" name="Genome Biol.">
        <title>Comparative genomics reveals high biological diversity and specific adaptations in the industrially and medically important fungal genus Aspergillus.</title>
        <authorList>
            <person name="de Vries R.P."/>
            <person name="Riley R."/>
            <person name="Wiebenga A."/>
            <person name="Aguilar-Osorio G."/>
            <person name="Amillis S."/>
            <person name="Uchima C.A."/>
            <person name="Anderluh G."/>
            <person name="Asadollahi M."/>
            <person name="Askin M."/>
            <person name="Barry K."/>
            <person name="Battaglia E."/>
            <person name="Bayram O."/>
            <person name="Benocci T."/>
            <person name="Braus-Stromeyer S.A."/>
            <person name="Caldana C."/>
            <person name="Canovas D."/>
            <person name="Cerqueira G.C."/>
            <person name="Chen F."/>
            <person name="Chen W."/>
            <person name="Choi C."/>
            <person name="Clum A."/>
            <person name="Dos Santos R.A."/>
            <person name="Damasio A.R."/>
            <person name="Diallinas G."/>
            <person name="Emri T."/>
            <person name="Fekete E."/>
            <person name="Flipphi M."/>
            <person name="Freyberg S."/>
            <person name="Gallo A."/>
            <person name="Gournas C."/>
            <person name="Habgood R."/>
            <person name="Hainaut M."/>
            <person name="Harispe M.L."/>
            <person name="Henrissat B."/>
            <person name="Hilden K.S."/>
            <person name="Hope R."/>
            <person name="Hossain A."/>
            <person name="Karabika E."/>
            <person name="Karaffa L."/>
            <person name="Karanyi Z."/>
            <person name="Krasevec N."/>
            <person name="Kuo A."/>
            <person name="Kusch H."/>
            <person name="LaButti K."/>
            <person name="Lagendijk E.L."/>
            <person name="Lapidus A."/>
            <person name="Levasseur A."/>
            <person name="Lindquist E."/>
            <person name="Lipzen A."/>
            <person name="Logrieco A.F."/>
            <person name="MacCabe A."/>
            <person name="Maekelae M.R."/>
            <person name="Malavazi I."/>
            <person name="Melin P."/>
            <person name="Meyer V."/>
            <person name="Mielnichuk N."/>
            <person name="Miskei M."/>
            <person name="Molnar A.P."/>
            <person name="Mule G."/>
            <person name="Ngan C.Y."/>
            <person name="Orejas M."/>
            <person name="Orosz E."/>
            <person name="Ouedraogo J.P."/>
            <person name="Overkamp K.M."/>
            <person name="Park H.-S."/>
            <person name="Perrone G."/>
            <person name="Piumi F."/>
            <person name="Punt P.J."/>
            <person name="Ram A.F."/>
            <person name="Ramon A."/>
            <person name="Rauscher S."/>
            <person name="Record E."/>
            <person name="Riano-Pachon D.M."/>
            <person name="Robert V."/>
            <person name="Roehrig J."/>
            <person name="Ruller R."/>
            <person name="Salamov A."/>
            <person name="Salih N.S."/>
            <person name="Samson R.A."/>
            <person name="Sandor E."/>
            <person name="Sanguinetti M."/>
            <person name="Schuetze T."/>
            <person name="Sepcic K."/>
            <person name="Shelest E."/>
            <person name="Sherlock G."/>
            <person name="Sophianopoulou V."/>
            <person name="Squina F.M."/>
            <person name="Sun H."/>
            <person name="Susca A."/>
            <person name="Todd R.B."/>
            <person name="Tsang A."/>
            <person name="Unkles S.E."/>
            <person name="van de Wiele N."/>
            <person name="van Rossen-Uffink D."/>
            <person name="Oliveira J.V."/>
            <person name="Vesth T.C."/>
            <person name="Visser J."/>
            <person name="Yu J.-H."/>
            <person name="Zhou M."/>
            <person name="Andersen M.R."/>
            <person name="Archer D.B."/>
            <person name="Baker S.E."/>
            <person name="Benoit I."/>
            <person name="Brakhage A.A."/>
            <person name="Braus G.H."/>
            <person name="Fischer R."/>
            <person name="Frisvad J.C."/>
            <person name="Goldman G.H."/>
            <person name="Houbraken J."/>
            <person name="Oakley B."/>
            <person name="Pocsi I."/>
            <person name="Scazzocchio C."/>
            <person name="Seiboth B."/>
            <person name="vanKuyk P.A."/>
            <person name="Wortman J."/>
            <person name="Dyer P.S."/>
            <person name="Grigoriev I.V."/>
        </authorList>
    </citation>
    <scope>NUCLEOTIDE SEQUENCE [LARGE SCALE GENOMIC DNA]</scope>
    <source>
        <strain evidence="6">CBS 593.65</strain>
    </source>
</reference>
<evidence type="ECO:0000259" key="4">
    <source>
        <dbReference type="Pfam" id="PF00891"/>
    </source>
</evidence>
<dbReference type="InterPro" id="IPR036390">
    <property type="entry name" value="WH_DNA-bd_sf"/>
</dbReference>
<sequence length="423" mass="46954">MARQNRDTNEDPTTVISKLQGLVPRLGNDEDLEAKKECLQLTKTLTAQLEPPELTAIEMAFSPIISTSVRLAVDTNLFQHAVRDGPVTSARLAALSGAEELLIVRILRAASSVHFVEETAANTWKATRITEAMARREIAACHRMVLVPQTPNSAQYCCLFVPLANTILSSSQLVARAMQSAPDFFRQRGHYHCPTDPKDGLVQFAFDTKQTTFDYMASDPSMLADFNTTMLAASGGRRKWTEWYPVQSRLLDGATADTVLMVDVGGGDGHDIVDFHGKFPNSGRLVLEDLGAVTEGIGEFDRPIEKVSYDFFTEQPIKGQCARVYFYHHIFHDWSDEYCHKILRRVAEAMTPGYSKLLISEMLVPEQGASTYQAQSDIAMMAFSGGMERTKSQWRTLLETAGFQIVGFWEPSGEGDAIIEVVI</sequence>
<name>A0A1L9TKL2_9EURO</name>
<dbReference type="Gene3D" id="3.40.50.150">
    <property type="entry name" value="Vaccinia Virus protein VP39"/>
    <property type="match status" value="1"/>
</dbReference>
<gene>
    <name evidence="5" type="ORF">ASPSYDRAFT_88847</name>
</gene>
<dbReference type="InterPro" id="IPR001077">
    <property type="entry name" value="COMT_C"/>
</dbReference>
<dbReference type="AlphaFoldDB" id="A0A1L9TKL2"/>
<dbReference type="PROSITE" id="PS51683">
    <property type="entry name" value="SAM_OMT_II"/>
    <property type="match status" value="1"/>
</dbReference>
<evidence type="ECO:0000313" key="5">
    <source>
        <dbReference type="EMBL" id="OJJ59955.1"/>
    </source>
</evidence>
<dbReference type="VEuPathDB" id="FungiDB:ASPSYDRAFT_88847"/>
<dbReference type="SUPFAM" id="SSF46785">
    <property type="entry name" value="Winged helix' DNA-binding domain"/>
    <property type="match status" value="1"/>
</dbReference>
<dbReference type="GO" id="GO:0032259">
    <property type="term" value="P:methylation"/>
    <property type="evidence" value="ECO:0007669"/>
    <property type="project" value="UniProtKB-KW"/>
</dbReference>
<dbReference type="RefSeq" id="XP_040703761.1">
    <property type="nucleotide sequence ID" value="XM_040852071.1"/>
</dbReference>
<evidence type="ECO:0000256" key="3">
    <source>
        <dbReference type="ARBA" id="ARBA00022691"/>
    </source>
</evidence>
<dbReference type="PANTHER" id="PTHR43712:SF1">
    <property type="entry name" value="HYPOTHETICAL O-METHYLTRANSFERASE (EUROFUNG)-RELATED"/>
    <property type="match status" value="1"/>
</dbReference>